<dbReference type="InterPro" id="IPR006674">
    <property type="entry name" value="HD_domain"/>
</dbReference>
<dbReference type="Gene3D" id="1.10.3210.10">
    <property type="entry name" value="Hypothetical protein af1432"/>
    <property type="match status" value="1"/>
</dbReference>
<dbReference type="Pfam" id="PF01966">
    <property type="entry name" value="HD"/>
    <property type="match status" value="1"/>
</dbReference>
<dbReference type="Pfam" id="PF13286">
    <property type="entry name" value="HD_assoc"/>
    <property type="match status" value="1"/>
</dbReference>
<evidence type="ECO:0000256" key="1">
    <source>
        <dbReference type="ARBA" id="ARBA00022801"/>
    </source>
</evidence>
<accession>A0A484HE12</accession>
<proteinExistence type="predicted"/>
<dbReference type="SUPFAM" id="SSF109604">
    <property type="entry name" value="HD-domain/PDEase-like"/>
    <property type="match status" value="1"/>
</dbReference>
<protein>
    <submittedName>
        <fullName evidence="3">Phosphohydrolase</fullName>
    </submittedName>
</protein>
<dbReference type="GO" id="GO:0016787">
    <property type="term" value="F:hydrolase activity"/>
    <property type="evidence" value="ECO:0007669"/>
    <property type="project" value="UniProtKB-KW"/>
</dbReference>
<dbReference type="EMBL" id="CAACVI010000001">
    <property type="protein sequence ID" value="VEN72745.1"/>
    <property type="molecule type" value="Genomic_DNA"/>
</dbReference>
<evidence type="ECO:0000313" key="3">
    <source>
        <dbReference type="EMBL" id="VEN72745.1"/>
    </source>
</evidence>
<dbReference type="AlphaFoldDB" id="A0A484HE12"/>
<keyword evidence="1 3" id="KW-0378">Hydrolase</keyword>
<dbReference type="InterPro" id="IPR003607">
    <property type="entry name" value="HD/PDEase_dom"/>
</dbReference>
<gene>
    <name evidence="3" type="ORF">EPICR_10244</name>
</gene>
<dbReference type="InterPro" id="IPR026875">
    <property type="entry name" value="PHydrolase_assoc_dom"/>
</dbReference>
<feature type="domain" description="HD" evidence="2">
    <location>
        <begin position="89"/>
        <end position="204"/>
    </location>
</feature>
<organism evidence="3">
    <name type="scientific">uncultured Desulfobacteraceae bacterium</name>
    <dbReference type="NCBI Taxonomy" id="218296"/>
    <lineage>
        <taxon>Bacteria</taxon>
        <taxon>Pseudomonadati</taxon>
        <taxon>Thermodesulfobacteriota</taxon>
        <taxon>Desulfobacteria</taxon>
        <taxon>Desulfobacterales</taxon>
        <taxon>Desulfobacteraceae</taxon>
        <taxon>environmental samples</taxon>
    </lineage>
</organism>
<sequence>MEVDLDLKSHLDLRKIREGLFERERRVLSPLAALGESAVRRNPWVRDESDYRPPFSVDADRILHSLAYARYIDKTQVFYLVKNDHITHRVLHVQLVSKIARTIGRFLNLNEDLIEAVSLGHDIGHPPFGHDGESFLSGICRRRGVGYFHHNIQSVQFLDRVENRGAGWNLCLQTLDGIVCHDGEIHNRRLEPERGKTFQKLDEDIRLKKKDREKKLVPMTLEGCAARMADTISYVGRDAEDAIRLGVIRRSDLPAESVRVLGDTNGTIVFHLVTDIIRNSVGKGHIAFGAECSEALERLKKFNMERIYFHKEAKKHFTAIRDLYEILFDRILEDIEKRDRSAPVYSEFLDGLSANYIDAHRPEEIVRDFIAGMTDRYFLKQFPENMRPGPVFQ</sequence>
<evidence type="ECO:0000259" key="2">
    <source>
        <dbReference type="PROSITE" id="PS51831"/>
    </source>
</evidence>
<dbReference type="CDD" id="cd00077">
    <property type="entry name" value="HDc"/>
    <property type="match status" value="1"/>
</dbReference>
<dbReference type="PROSITE" id="PS51831">
    <property type="entry name" value="HD"/>
    <property type="match status" value="1"/>
</dbReference>
<name>A0A484HE12_9BACT</name>
<reference evidence="3" key="1">
    <citation type="submission" date="2019-01" db="EMBL/GenBank/DDBJ databases">
        <authorList>
            <consortium name="Genoscope - CEA"/>
            <person name="William W."/>
        </authorList>
    </citation>
    <scope>NUCLEOTIDE SEQUENCE</scope>
    <source>
        <strain evidence="3">CR-1</strain>
    </source>
</reference>
<dbReference type="SMART" id="SM00471">
    <property type="entry name" value="HDc"/>
    <property type="match status" value="1"/>
</dbReference>